<dbReference type="EMBL" id="CAJVPY010047050">
    <property type="protein sequence ID" value="CAG8811005.1"/>
    <property type="molecule type" value="Genomic_DNA"/>
</dbReference>
<accession>A0A9N9K5B3</accession>
<feature type="non-terminal residue" evidence="1">
    <location>
        <position position="1"/>
    </location>
</feature>
<sequence>IEVDINNLAEVSSNSRDFSEENYDVMKYRREKYAIYKKKFNTALELYEREINNDNFVNNFDKLMMPILKEIDDCESVLQSHKQQATWKTQGKLAF</sequence>
<evidence type="ECO:0000313" key="2">
    <source>
        <dbReference type="Proteomes" id="UP000789405"/>
    </source>
</evidence>
<keyword evidence="2" id="KW-1185">Reference proteome</keyword>
<comment type="caution">
    <text evidence="1">The sequence shown here is derived from an EMBL/GenBank/DDBJ whole genome shotgun (WGS) entry which is preliminary data.</text>
</comment>
<protein>
    <submittedName>
        <fullName evidence="1">21989_t:CDS:1</fullName>
    </submittedName>
</protein>
<dbReference type="Proteomes" id="UP000789405">
    <property type="component" value="Unassembled WGS sequence"/>
</dbReference>
<organism evidence="1 2">
    <name type="scientific">Dentiscutata erythropus</name>
    <dbReference type="NCBI Taxonomy" id="1348616"/>
    <lineage>
        <taxon>Eukaryota</taxon>
        <taxon>Fungi</taxon>
        <taxon>Fungi incertae sedis</taxon>
        <taxon>Mucoromycota</taxon>
        <taxon>Glomeromycotina</taxon>
        <taxon>Glomeromycetes</taxon>
        <taxon>Diversisporales</taxon>
        <taxon>Gigasporaceae</taxon>
        <taxon>Dentiscutata</taxon>
    </lineage>
</organism>
<evidence type="ECO:0000313" key="1">
    <source>
        <dbReference type="EMBL" id="CAG8811005.1"/>
    </source>
</evidence>
<proteinExistence type="predicted"/>
<dbReference type="OrthoDB" id="2392018at2759"/>
<dbReference type="AlphaFoldDB" id="A0A9N9K5B3"/>
<reference evidence="1" key="1">
    <citation type="submission" date="2021-06" db="EMBL/GenBank/DDBJ databases">
        <authorList>
            <person name="Kallberg Y."/>
            <person name="Tangrot J."/>
            <person name="Rosling A."/>
        </authorList>
    </citation>
    <scope>NUCLEOTIDE SEQUENCE</scope>
    <source>
        <strain evidence="1">MA453B</strain>
    </source>
</reference>
<gene>
    <name evidence="1" type="ORF">DERYTH_LOCUS25391</name>
</gene>
<name>A0A9N9K5B3_9GLOM</name>